<dbReference type="SUPFAM" id="SSF110087">
    <property type="entry name" value="DR1885-like metal-binding protein"/>
    <property type="match status" value="1"/>
</dbReference>
<sequence>MRTISIALAISLLAAAAVAHDTKHGSLHLVHPHAAPVEEGGTCELTLTISNSGGADQLLAIETEIARVELAPTKIPAKAKNLVVHAKLLGARRTYNDSEMVPATFVFAKAGRIAEEIMIDR</sequence>
<keyword evidence="1" id="KW-0732">Signal</keyword>
<proteinExistence type="predicted"/>
<dbReference type="EMBL" id="BOPV01000001">
    <property type="protein sequence ID" value="GIL39457.1"/>
    <property type="molecule type" value="Genomic_DNA"/>
</dbReference>
<feature type="chain" id="PRO_5035766998" description="Copper chaperone PCu(A)C" evidence="1">
    <location>
        <begin position="20"/>
        <end position="121"/>
    </location>
</feature>
<name>A0A8S8XDM9_9PROT</name>
<reference evidence="2" key="1">
    <citation type="submission" date="2021-02" db="EMBL/GenBank/DDBJ databases">
        <title>Genome sequence of Rhodospirillales sp. strain TMPK1 isolated from soil.</title>
        <authorList>
            <person name="Nakai R."/>
            <person name="Kusada H."/>
            <person name="Tamaki H."/>
        </authorList>
    </citation>
    <scope>NUCLEOTIDE SEQUENCE</scope>
    <source>
        <strain evidence="2">TMPK1</strain>
    </source>
</reference>
<keyword evidence="3" id="KW-1185">Reference proteome</keyword>
<dbReference type="Proteomes" id="UP000681075">
    <property type="component" value="Unassembled WGS sequence"/>
</dbReference>
<comment type="caution">
    <text evidence="2">The sequence shown here is derived from an EMBL/GenBank/DDBJ whole genome shotgun (WGS) entry which is preliminary data.</text>
</comment>
<evidence type="ECO:0000313" key="2">
    <source>
        <dbReference type="EMBL" id="GIL39457.1"/>
    </source>
</evidence>
<accession>A0A8S8XDM9</accession>
<feature type="signal peptide" evidence="1">
    <location>
        <begin position="1"/>
        <end position="19"/>
    </location>
</feature>
<dbReference type="InterPro" id="IPR036182">
    <property type="entry name" value="PCuAC_sf"/>
</dbReference>
<evidence type="ECO:0000313" key="3">
    <source>
        <dbReference type="Proteomes" id="UP000681075"/>
    </source>
</evidence>
<protein>
    <recommendedName>
        <fullName evidence="4">Copper chaperone PCu(A)C</fullName>
    </recommendedName>
</protein>
<evidence type="ECO:0008006" key="4">
    <source>
        <dbReference type="Google" id="ProtNLM"/>
    </source>
</evidence>
<dbReference type="AlphaFoldDB" id="A0A8S8XDM9"/>
<organism evidence="2 3">
    <name type="scientific">Roseiterribacter gracilis</name>
    <dbReference type="NCBI Taxonomy" id="2812848"/>
    <lineage>
        <taxon>Bacteria</taxon>
        <taxon>Pseudomonadati</taxon>
        <taxon>Pseudomonadota</taxon>
        <taxon>Alphaproteobacteria</taxon>
        <taxon>Rhodospirillales</taxon>
        <taxon>Roseiterribacteraceae</taxon>
        <taxon>Roseiterribacter</taxon>
    </lineage>
</organism>
<evidence type="ECO:0000256" key="1">
    <source>
        <dbReference type="SAM" id="SignalP"/>
    </source>
</evidence>
<gene>
    <name evidence="2" type="ORF">TMPK1_16940</name>
</gene>